<accession>A0A942EA54</accession>
<dbReference type="Gene3D" id="3.60.120.10">
    <property type="entry name" value="Anthranilate synthase"/>
    <property type="match status" value="1"/>
</dbReference>
<name>A0A942EA54_9HYPH</name>
<feature type="domain" description="Chorismate-utilising enzyme C-terminal" evidence="2">
    <location>
        <begin position="123"/>
        <end position="377"/>
    </location>
</feature>
<dbReference type="InterPro" id="IPR015890">
    <property type="entry name" value="Chorismate_C"/>
</dbReference>
<dbReference type="InterPro" id="IPR005802">
    <property type="entry name" value="ADC_synth_comp_1"/>
</dbReference>
<dbReference type="GO" id="GO:0000162">
    <property type="term" value="P:L-tryptophan biosynthetic process"/>
    <property type="evidence" value="ECO:0007669"/>
    <property type="project" value="TreeGrafter"/>
</dbReference>
<gene>
    <name evidence="3" type="primary">pabB</name>
    <name evidence="3" type="ORF">KD146_17025</name>
</gene>
<dbReference type="RefSeq" id="WP_212660024.1">
    <property type="nucleotide sequence ID" value="NZ_JAGXTP010000003.1"/>
</dbReference>
<dbReference type="Pfam" id="PF01063">
    <property type="entry name" value="Aminotran_4"/>
    <property type="match status" value="1"/>
</dbReference>
<dbReference type="InterPro" id="IPR005801">
    <property type="entry name" value="ADC_synthase"/>
</dbReference>
<dbReference type="InterPro" id="IPR036038">
    <property type="entry name" value="Aminotransferase-like"/>
</dbReference>
<reference evidence="3" key="1">
    <citation type="submission" date="2021-04" db="EMBL/GenBank/DDBJ databases">
        <title>Devosia litorisediminis sp. nov., isolated from a sand dune.</title>
        <authorList>
            <person name="Park S."/>
            <person name="Yoon J.-H."/>
        </authorList>
    </citation>
    <scope>NUCLEOTIDE SEQUENCE</scope>
    <source>
        <strain evidence="3">BSSL-BM10</strain>
    </source>
</reference>
<dbReference type="InterPro" id="IPR043132">
    <property type="entry name" value="BCAT-like_C"/>
</dbReference>
<dbReference type="EMBL" id="JAGXTP010000003">
    <property type="protein sequence ID" value="MBS3850406.1"/>
    <property type="molecule type" value="Genomic_DNA"/>
</dbReference>
<dbReference type="Gene3D" id="3.20.10.10">
    <property type="entry name" value="D-amino Acid Aminotransferase, subunit A, domain 2"/>
    <property type="match status" value="1"/>
</dbReference>
<comment type="caution">
    <text evidence="3">The sequence shown here is derived from an EMBL/GenBank/DDBJ whole genome shotgun (WGS) entry which is preliminary data.</text>
</comment>
<keyword evidence="4" id="KW-1185">Reference proteome</keyword>
<dbReference type="PANTHER" id="PTHR11236:SF50">
    <property type="entry name" value="AMINODEOXYCHORISMATE SYNTHASE COMPONENT 1"/>
    <property type="match status" value="1"/>
</dbReference>
<dbReference type="NCBIfam" id="TIGR00553">
    <property type="entry name" value="pabB"/>
    <property type="match status" value="1"/>
</dbReference>
<dbReference type="Gene3D" id="3.30.470.10">
    <property type="match status" value="1"/>
</dbReference>
<keyword evidence="3" id="KW-0032">Aminotransferase</keyword>
<dbReference type="AlphaFoldDB" id="A0A942EA54"/>
<dbReference type="InterPro" id="IPR043131">
    <property type="entry name" value="BCAT-like_N"/>
</dbReference>
<dbReference type="SUPFAM" id="SSF56752">
    <property type="entry name" value="D-aminoacid aminotransferase-like PLP-dependent enzymes"/>
    <property type="match status" value="1"/>
</dbReference>
<organism evidence="3 4">
    <name type="scientific">Devosia litorisediminis</name>
    <dbReference type="NCBI Taxonomy" id="2829817"/>
    <lineage>
        <taxon>Bacteria</taxon>
        <taxon>Pseudomonadati</taxon>
        <taxon>Pseudomonadota</taxon>
        <taxon>Alphaproteobacteria</taxon>
        <taxon>Hyphomicrobiales</taxon>
        <taxon>Devosiaceae</taxon>
        <taxon>Devosia</taxon>
    </lineage>
</organism>
<protein>
    <recommendedName>
        <fullName evidence="1">Probable branched-chain-amino-acid aminotransferase</fullName>
    </recommendedName>
</protein>
<dbReference type="Pfam" id="PF00425">
    <property type="entry name" value="Chorismate_bind"/>
    <property type="match status" value="1"/>
</dbReference>
<sequence>MFATGSVLLHDTRAPHGTNLLFTAPKAVLQAHNAAGVHAALAQLEAAQKEGMWAAGYLAYEAGFAFEERLAPRLPAHSDTPLLWLGLYDPPQELSSAAVDALLADAARGRTGRALDIVPSLSPDQYAAAFDQVKTLIAAGDTYQVNLTFQARFRLEGDPVALYRDLVRQQPVAYGALLNTGDHWILSRSPELFVSSRGTTLRARPMKGTLKRGLSIADDAAGQAALASDEKNRAENLMITDLLRNDLGRIATIGSVKVTDLFTVETYRTLHTMTSGITATRRPDITTTALLENLFPCGSITGAPKIRAMEIIADLEAGPRGLYTGSIGCFAPNGDLTLNVAIRTAIIDASGHGRIGIGGGIVADSTADDEYREALLKMAFFTNPADPVTLIETLAWRPQQGYILRQRHLDRLAASAEYFALPCDLEAINALLEAQDFNTPMRVRLTLDADGPALTAVLLPPNPDTFRFMLAPERLDSQNLWLAHKTTNRAFYDVPRQRAHADHGVDEVVFLNQRDELTEGSITNLFIERDGILYTPALAAGLLPGTLRAELLASGKAVEAVLTLADLGTADALWLGNSVRGLLRAEWVQPPVQLE</sequence>
<dbReference type="Proteomes" id="UP000678281">
    <property type="component" value="Unassembled WGS sequence"/>
</dbReference>
<evidence type="ECO:0000259" key="2">
    <source>
        <dbReference type="Pfam" id="PF00425"/>
    </source>
</evidence>
<dbReference type="GO" id="GO:0046820">
    <property type="term" value="F:4-amino-4-deoxychorismate synthase activity"/>
    <property type="evidence" value="ECO:0007669"/>
    <property type="project" value="TreeGrafter"/>
</dbReference>
<evidence type="ECO:0000256" key="1">
    <source>
        <dbReference type="ARBA" id="ARBA00014472"/>
    </source>
</evidence>
<proteinExistence type="predicted"/>
<evidence type="ECO:0000313" key="4">
    <source>
        <dbReference type="Proteomes" id="UP000678281"/>
    </source>
</evidence>
<dbReference type="PANTHER" id="PTHR11236">
    <property type="entry name" value="AMINOBENZOATE/ANTHRANILATE SYNTHASE"/>
    <property type="match status" value="1"/>
</dbReference>
<dbReference type="PRINTS" id="PR00095">
    <property type="entry name" value="ANTSNTHASEI"/>
</dbReference>
<dbReference type="GO" id="GO:0009396">
    <property type="term" value="P:folic acid-containing compound biosynthetic process"/>
    <property type="evidence" value="ECO:0007669"/>
    <property type="project" value="InterPro"/>
</dbReference>
<dbReference type="InterPro" id="IPR019999">
    <property type="entry name" value="Anth_synth_I-like"/>
</dbReference>
<evidence type="ECO:0000313" key="3">
    <source>
        <dbReference type="EMBL" id="MBS3850406.1"/>
    </source>
</evidence>
<dbReference type="InterPro" id="IPR001544">
    <property type="entry name" value="Aminotrans_IV"/>
</dbReference>
<keyword evidence="3" id="KW-0808">Transferase</keyword>
<dbReference type="SUPFAM" id="SSF56322">
    <property type="entry name" value="ADC synthase"/>
    <property type="match status" value="1"/>
</dbReference>